<dbReference type="AlphaFoldDB" id="A0A6U0DNM0"/>
<dbReference type="GO" id="GO:0045900">
    <property type="term" value="P:negative regulation of translational elongation"/>
    <property type="evidence" value="ECO:0007669"/>
    <property type="project" value="TreeGrafter"/>
</dbReference>
<dbReference type="InterPro" id="IPR003489">
    <property type="entry name" value="RHF/RaiA"/>
</dbReference>
<evidence type="ECO:0000256" key="1">
    <source>
        <dbReference type="ARBA" id="ARBA00022845"/>
    </source>
</evidence>
<dbReference type="EMBL" id="HBEW01000966">
    <property type="protein sequence ID" value="CAD8576754.1"/>
    <property type="molecule type" value="Transcribed_RNA"/>
</dbReference>
<evidence type="ECO:0000256" key="2">
    <source>
        <dbReference type="SAM" id="MobiDB-lite"/>
    </source>
</evidence>
<evidence type="ECO:0000313" key="4">
    <source>
        <dbReference type="EMBL" id="CAD8576756.1"/>
    </source>
</evidence>
<feature type="region of interest" description="Disordered" evidence="2">
    <location>
        <begin position="144"/>
        <end position="185"/>
    </location>
</feature>
<dbReference type="EMBL" id="HBEW01000967">
    <property type="protein sequence ID" value="CAD8576756.1"/>
    <property type="molecule type" value="Transcribed_RNA"/>
</dbReference>
<feature type="compositionally biased region" description="Acidic residues" evidence="2">
    <location>
        <begin position="173"/>
        <end position="185"/>
    </location>
</feature>
<dbReference type="GO" id="GO:0043024">
    <property type="term" value="F:ribosomal small subunit binding"/>
    <property type="evidence" value="ECO:0007669"/>
    <property type="project" value="TreeGrafter"/>
</dbReference>
<evidence type="ECO:0000313" key="3">
    <source>
        <dbReference type="EMBL" id="CAD8576754.1"/>
    </source>
</evidence>
<dbReference type="InterPro" id="IPR036567">
    <property type="entry name" value="RHF-like"/>
</dbReference>
<dbReference type="InterPro" id="IPR050574">
    <property type="entry name" value="HPF/YfiA_ribosome-assoc"/>
</dbReference>
<dbReference type="Gene3D" id="3.30.160.100">
    <property type="entry name" value="Ribosome hibernation promotion factor-like"/>
    <property type="match status" value="1"/>
</dbReference>
<dbReference type="Pfam" id="PF02482">
    <property type="entry name" value="Ribosomal_S30AE"/>
    <property type="match status" value="1"/>
</dbReference>
<evidence type="ECO:0008006" key="6">
    <source>
        <dbReference type="Google" id="ProtNLM"/>
    </source>
</evidence>
<organism evidence="4">
    <name type="scientific">Ostreococcus mediterraneus</name>
    <dbReference type="NCBI Taxonomy" id="1486918"/>
    <lineage>
        <taxon>Eukaryota</taxon>
        <taxon>Viridiplantae</taxon>
        <taxon>Chlorophyta</taxon>
        <taxon>Mamiellophyceae</taxon>
        <taxon>Mamiellales</taxon>
        <taxon>Bathycoccaceae</taxon>
        <taxon>Ostreococcus</taxon>
    </lineage>
</organism>
<feature type="compositionally biased region" description="Low complexity" evidence="2">
    <location>
        <begin position="27"/>
        <end position="42"/>
    </location>
</feature>
<accession>A0A6U0DNM0</accession>
<dbReference type="NCBIfam" id="TIGR00741">
    <property type="entry name" value="yfiA"/>
    <property type="match status" value="1"/>
</dbReference>
<dbReference type="PANTHER" id="PTHR33231">
    <property type="entry name" value="30S RIBOSOMAL PROTEIN"/>
    <property type="match status" value="1"/>
</dbReference>
<proteinExistence type="predicted"/>
<name>A0A6U0DNM0_9CHLO</name>
<evidence type="ECO:0000313" key="5">
    <source>
        <dbReference type="EMBL" id="CAD8576757.1"/>
    </source>
</evidence>
<protein>
    <recommendedName>
        <fullName evidence="6">Sigma 54 modulation/S30EA ribosomal protein C-terminal domain-containing protein</fullName>
    </recommendedName>
</protein>
<reference evidence="4" key="1">
    <citation type="submission" date="2021-01" db="EMBL/GenBank/DDBJ databases">
        <authorList>
            <person name="Corre E."/>
            <person name="Pelletier E."/>
            <person name="Niang G."/>
            <person name="Scheremetjew M."/>
            <person name="Finn R."/>
            <person name="Kale V."/>
            <person name="Holt S."/>
            <person name="Cochrane G."/>
            <person name="Meng A."/>
            <person name="Brown T."/>
            <person name="Cohen L."/>
        </authorList>
    </citation>
    <scope>NUCLEOTIDE SEQUENCE</scope>
    <source>
        <strain evidence="4">Clade-D-RCC2572</strain>
    </source>
</reference>
<sequence length="185" mass="19959">MLTTSTSTSRALAPKLRASAHRRAHVRSSAPYQSRRTSTTTRAATGNEVKMITQGIHLDITPAIDAYCRDKFNKACSHADPRDIREVDVRCSARGGEESRGGHEHRTEVTVLMARGATIHAEDAGDNLYGTIDACADKVARAMRKHKEKHSAKGERHAGHAGSAKDAIYAEATAEDDDDDIPAAA</sequence>
<dbReference type="SUPFAM" id="SSF69754">
    <property type="entry name" value="Ribosome binding protein Y (YfiA homologue)"/>
    <property type="match status" value="1"/>
</dbReference>
<dbReference type="EMBL" id="HBEW01000968">
    <property type="protein sequence ID" value="CAD8576757.1"/>
    <property type="molecule type" value="Transcribed_RNA"/>
</dbReference>
<dbReference type="PANTHER" id="PTHR33231:SF1">
    <property type="entry name" value="30S RIBOSOMAL PROTEIN"/>
    <property type="match status" value="1"/>
</dbReference>
<dbReference type="CDD" id="cd00552">
    <property type="entry name" value="RaiA"/>
    <property type="match status" value="1"/>
</dbReference>
<gene>
    <name evidence="3" type="ORF">OMED0929_LOCUS841</name>
    <name evidence="4" type="ORF">OMED0929_LOCUS842</name>
    <name evidence="5" type="ORF">OMED0929_LOCUS843</name>
</gene>
<dbReference type="GO" id="GO:0022627">
    <property type="term" value="C:cytosolic small ribosomal subunit"/>
    <property type="evidence" value="ECO:0007669"/>
    <property type="project" value="TreeGrafter"/>
</dbReference>
<keyword evidence="1" id="KW-0810">Translation regulation</keyword>
<feature type="region of interest" description="Disordered" evidence="2">
    <location>
        <begin position="1"/>
        <end position="42"/>
    </location>
</feature>